<dbReference type="Proteomes" id="UP000555546">
    <property type="component" value="Unassembled WGS sequence"/>
</dbReference>
<protein>
    <submittedName>
        <fullName evidence="2">Uncharacterized protein</fullName>
    </submittedName>
</protein>
<reference evidence="2 3" key="1">
    <citation type="submission" date="2020-08" db="EMBL/GenBank/DDBJ databases">
        <title>Genomic Encyclopedia of Type Strains, Phase IV (KMG-IV): sequencing the most valuable type-strain genomes for metagenomic binning, comparative biology and taxonomic classification.</title>
        <authorList>
            <person name="Goeker M."/>
        </authorList>
    </citation>
    <scope>NUCLEOTIDE SEQUENCE [LARGE SCALE GENOMIC DNA]</scope>
    <source>
        <strain evidence="2 3">DSM 26944</strain>
    </source>
</reference>
<dbReference type="RefSeq" id="WP_183646329.1">
    <property type="nucleotide sequence ID" value="NZ_JACIJG010000001.1"/>
</dbReference>
<gene>
    <name evidence="2" type="ORF">FHS76_000041</name>
</gene>
<evidence type="ECO:0000313" key="3">
    <source>
        <dbReference type="Proteomes" id="UP000555546"/>
    </source>
</evidence>
<organism evidence="2 3">
    <name type="scientific">Brucella daejeonensis</name>
    <dbReference type="NCBI Taxonomy" id="659015"/>
    <lineage>
        <taxon>Bacteria</taxon>
        <taxon>Pseudomonadati</taxon>
        <taxon>Pseudomonadota</taxon>
        <taxon>Alphaproteobacteria</taxon>
        <taxon>Hyphomicrobiales</taxon>
        <taxon>Brucellaceae</taxon>
        <taxon>Brucella/Ochrobactrum group</taxon>
        <taxon>Brucella</taxon>
    </lineage>
</organism>
<evidence type="ECO:0000256" key="1">
    <source>
        <dbReference type="SAM" id="SignalP"/>
    </source>
</evidence>
<comment type="caution">
    <text evidence="2">The sequence shown here is derived from an EMBL/GenBank/DDBJ whole genome shotgun (WGS) entry which is preliminary data.</text>
</comment>
<dbReference type="EMBL" id="JACIJG010000001">
    <property type="protein sequence ID" value="MBB5700203.1"/>
    <property type="molecule type" value="Genomic_DNA"/>
</dbReference>
<feature type="chain" id="PRO_5031379543" evidence="1">
    <location>
        <begin position="24"/>
        <end position="76"/>
    </location>
</feature>
<keyword evidence="1" id="KW-0732">Signal</keyword>
<dbReference type="AlphaFoldDB" id="A0A7W9ATB2"/>
<proteinExistence type="predicted"/>
<evidence type="ECO:0000313" key="2">
    <source>
        <dbReference type="EMBL" id="MBB5700203.1"/>
    </source>
</evidence>
<keyword evidence="3" id="KW-1185">Reference proteome</keyword>
<sequence length="76" mass="8421">MKLGKTCFLIAATLVLTGNVAVAGSLTSPSISQSTKSEQCHQLAETICAEWKHYKEKYDYCLKTTYGNCMHQNPPH</sequence>
<accession>A0A7W9ATB2</accession>
<name>A0A7W9ATB2_9HYPH</name>
<feature type="signal peptide" evidence="1">
    <location>
        <begin position="1"/>
        <end position="23"/>
    </location>
</feature>